<dbReference type="GO" id="GO:0004553">
    <property type="term" value="F:hydrolase activity, hydrolyzing O-glycosyl compounds"/>
    <property type="evidence" value="ECO:0007669"/>
    <property type="project" value="InterPro"/>
</dbReference>
<protein>
    <submittedName>
        <fullName evidence="5">Endo-1,4-beta-mannosidase</fullName>
    </submittedName>
</protein>
<evidence type="ECO:0000256" key="3">
    <source>
        <dbReference type="RuleBase" id="RU361153"/>
    </source>
</evidence>
<evidence type="ECO:0000259" key="4">
    <source>
        <dbReference type="Pfam" id="PF00150"/>
    </source>
</evidence>
<evidence type="ECO:0000313" key="5">
    <source>
        <dbReference type="EMBL" id="TWE07916.1"/>
    </source>
</evidence>
<reference evidence="5 6" key="1">
    <citation type="submission" date="2019-06" db="EMBL/GenBank/DDBJ databases">
        <title>Sequencing the genomes of 1000 actinobacteria strains.</title>
        <authorList>
            <person name="Klenk H.-P."/>
        </authorList>
    </citation>
    <scope>NUCLEOTIDE SEQUENCE [LARGE SCALE GENOMIC DNA]</scope>
    <source>
        <strain evidence="5 6">DSM 19560</strain>
    </source>
</reference>
<dbReference type="InterPro" id="IPR017853">
    <property type="entry name" value="GH"/>
</dbReference>
<dbReference type="Proteomes" id="UP000318297">
    <property type="component" value="Unassembled WGS sequence"/>
</dbReference>
<keyword evidence="2 3" id="KW-0326">Glycosidase</keyword>
<gene>
    <name evidence="5" type="ORF">BKA23_3283</name>
</gene>
<dbReference type="RefSeq" id="WP_211841772.1">
    <property type="nucleotide sequence ID" value="NZ_VIVQ01000004.1"/>
</dbReference>
<accession>A0A561DX49</accession>
<keyword evidence="1 3" id="KW-0378">Hydrolase</keyword>
<name>A0A561DX49_9MICO</name>
<dbReference type="AlphaFoldDB" id="A0A561DX49"/>
<dbReference type="Pfam" id="PF00150">
    <property type="entry name" value="Cellulase"/>
    <property type="match status" value="1"/>
</dbReference>
<dbReference type="Gene3D" id="3.40.50.880">
    <property type="match status" value="1"/>
</dbReference>
<organism evidence="5 6">
    <name type="scientific">Rudaeicoccus suwonensis</name>
    <dbReference type="NCBI Taxonomy" id="657409"/>
    <lineage>
        <taxon>Bacteria</taxon>
        <taxon>Bacillati</taxon>
        <taxon>Actinomycetota</taxon>
        <taxon>Actinomycetes</taxon>
        <taxon>Micrococcales</taxon>
        <taxon>Dermacoccaceae</taxon>
        <taxon>Rudaeicoccus</taxon>
    </lineage>
</organism>
<sequence length="643" mass="71154">MSRGVERPLRFLRSDGRKQVWFGCNFWSRGGGPFMWQSYDEQLVREELTLMRDNGLDVTRSFLFWPHAMPEPGVLDEAVMERFAQFLTLHRELGMRTIPTFLVGHMSGENWDPAWRGGRDLYTDVWMVAQQAHYLTEVTRRFAGDAAVAGWLVSNEMPIYGGAGDRAAVTAWAQLMVTAIRAGGATEPISIGDGAWGEEVTGKDNGFSVRDLAKVTDFVGPHVYPMGDDVVRQHLRAAFVCEMANVAGLPTVLEEFGVSSDFASDEHAAQYYRQVLHSTLLAGATGWLAWNNTDFDNLPQQDPYRHHPFELHFGLTRVDGSCKPQLHEMTRLREVVEAVDLPACRRWSTQTALLVPAYIDAPKHWTFGEQERTHIVDVLEQAYVACREADLGPVFVREPEVLPDGADLVLVPSVKALTVPTWHGLERAAAAGRTVYVSYGLGDSPVQRGPWWTGLEELFGVRHTLRYGMVEPVDDDVVEVRFLASFGGFEVGETLRFEAAGSAGGRSILPVELVGDDAGAQIVAVDQHDRPVLVRRRHGDGQAVLCTLPVEYFAARRPRVNPEDTWRLYAALAAEAHVERRASIADPRVVVDGVTHDDGREFAWFVNGSADEIDLSAYGVAQLPPYAVAVVQLPATPVAVIGA</sequence>
<dbReference type="InterPro" id="IPR001547">
    <property type="entry name" value="Glyco_hydro_5"/>
</dbReference>
<evidence type="ECO:0000256" key="1">
    <source>
        <dbReference type="ARBA" id="ARBA00022801"/>
    </source>
</evidence>
<evidence type="ECO:0000256" key="2">
    <source>
        <dbReference type="ARBA" id="ARBA00023295"/>
    </source>
</evidence>
<feature type="domain" description="Glycoside hydrolase family 5" evidence="4">
    <location>
        <begin position="46"/>
        <end position="292"/>
    </location>
</feature>
<comment type="similarity">
    <text evidence="3">Belongs to the glycosyl hydrolase 5 (cellulase A) family.</text>
</comment>
<comment type="caution">
    <text evidence="5">The sequence shown here is derived from an EMBL/GenBank/DDBJ whole genome shotgun (WGS) entry which is preliminary data.</text>
</comment>
<dbReference type="GO" id="GO:0000272">
    <property type="term" value="P:polysaccharide catabolic process"/>
    <property type="evidence" value="ECO:0007669"/>
    <property type="project" value="InterPro"/>
</dbReference>
<dbReference type="EMBL" id="VIVQ01000004">
    <property type="protein sequence ID" value="TWE07916.1"/>
    <property type="molecule type" value="Genomic_DNA"/>
</dbReference>
<dbReference type="Gene3D" id="3.20.20.80">
    <property type="entry name" value="Glycosidases"/>
    <property type="match status" value="1"/>
</dbReference>
<dbReference type="InterPro" id="IPR029062">
    <property type="entry name" value="Class_I_gatase-like"/>
</dbReference>
<proteinExistence type="inferred from homology"/>
<keyword evidence="6" id="KW-1185">Reference proteome</keyword>
<dbReference type="SUPFAM" id="SSF51445">
    <property type="entry name" value="(Trans)glycosidases"/>
    <property type="match status" value="1"/>
</dbReference>
<evidence type="ECO:0000313" key="6">
    <source>
        <dbReference type="Proteomes" id="UP000318297"/>
    </source>
</evidence>